<protein>
    <submittedName>
        <fullName evidence="1">VanW</fullName>
    </submittedName>
</protein>
<organism evidence="1 2">
    <name type="scientific">Stigmatella aurantiaca (strain DW4/3-1)</name>
    <dbReference type="NCBI Taxonomy" id="378806"/>
    <lineage>
        <taxon>Bacteria</taxon>
        <taxon>Pseudomonadati</taxon>
        <taxon>Myxococcota</taxon>
        <taxon>Myxococcia</taxon>
        <taxon>Myxococcales</taxon>
        <taxon>Cystobacterineae</taxon>
        <taxon>Archangiaceae</taxon>
        <taxon>Stigmatella</taxon>
    </lineage>
</organism>
<dbReference type="PANTHER" id="PTHR35788:SF1">
    <property type="entry name" value="EXPORTED PROTEIN"/>
    <property type="match status" value="1"/>
</dbReference>
<name>Q08Z90_STIAD</name>
<dbReference type="InterPro" id="IPR052913">
    <property type="entry name" value="Glycopeptide_resist_protein"/>
</dbReference>
<accession>Q08Z90</accession>
<dbReference type="EMBL" id="AAMD01000071">
    <property type="protein sequence ID" value="EAU65816.1"/>
    <property type="molecule type" value="Genomic_DNA"/>
</dbReference>
<evidence type="ECO:0000313" key="2">
    <source>
        <dbReference type="Proteomes" id="UP000032702"/>
    </source>
</evidence>
<gene>
    <name evidence="1" type="ORF">STIAU_6236</name>
</gene>
<dbReference type="AlphaFoldDB" id="Q08Z90"/>
<comment type="caution">
    <text evidence="1">The sequence shown here is derived from an EMBL/GenBank/DDBJ whole genome shotgun (WGS) entry which is preliminary data.</text>
</comment>
<proteinExistence type="predicted"/>
<dbReference type="Pfam" id="PF04294">
    <property type="entry name" value="VanW"/>
    <property type="match status" value="1"/>
</dbReference>
<dbReference type="InterPro" id="IPR007391">
    <property type="entry name" value="Vancomycin_resist_VanW"/>
</dbReference>
<dbReference type="PANTHER" id="PTHR35788">
    <property type="entry name" value="EXPORTED PROTEIN-RELATED"/>
    <property type="match status" value="1"/>
</dbReference>
<dbReference type="PATRIC" id="fig|378806.16.peg.4906"/>
<dbReference type="Proteomes" id="UP000032702">
    <property type="component" value="Unassembled WGS sequence"/>
</dbReference>
<reference evidence="1 2" key="1">
    <citation type="submission" date="2006-04" db="EMBL/GenBank/DDBJ databases">
        <authorList>
            <person name="Nierman W.C."/>
        </authorList>
    </citation>
    <scope>NUCLEOTIDE SEQUENCE [LARGE SCALE GENOMIC DNA]</scope>
    <source>
        <strain evidence="1 2">DW4/3-1</strain>
    </source>
</reference>
<sequence length="293" mass="34194">MSHPAASSPKPPGPPVLRTRRLSELHPLLYTLAVWTKRTVRHLEGYLGDEHWCSQYDATPLPFRAKRHSSRLLKQLGRSEMWLQHNKVRNLAIAIPRLTDVLLLPGETFSFCRLVGRPTRRKGYVEGMELSRGQVRPGVGGGLCQLSNMIHWLALHSPLTVVERSNHSFDPFPDQNRSIPFGTGAAIFYNYIDLRLRNDTPLTFQFRFWLTDQELWGELRSNAELEHTYSVFERNHRFEQHGTDWYRHNEIWRRIMLRRGGATLREEFIKENRARVLYTPPRPNEPEHPSSTS</sequence>
<evidence type="ECO:0000313" key="1">
    <source>
        <dbReference type="EMBL" id="EAU65816.1"/>
    </source>
</evidence>